<proteinExistence type="predicted"/>
<dbReference type="STRING" id="721133.SAMN05216176_107255"/>
<protein>
    <submittedName>
        <fullName evidence="7">Fumarate reductase/succinate dehydrogenase flavoprotein-like protein</fullName>
    </submittedName>
</protein>
<dbReference type="Pfam" id="PF00890">
    <property type="entry name" value="FAD_binding_2"/>
    <property type="match status" value="1"/>
</dbReference>
<dbReference type="PATRIC" id="fig|1231190.3.peg.2340"/>
<dbReference type="GO" id="GO:0008202">
    <property type="term" value="P:steroid metabolic process"/>
    <property type="evidence" value="ECO:0007669"/>
    <property type="project" value="UniProtKB-ARBA"/>
</dbReference>
<dbReference type="AlphaFoldDB" id="K2P445"/>
<evidence type="ECO:0000313" key="7">
    <source>
        <dbReference type="EMBL" id="EKF42116.1"/>
    </source>
</evidence>
<organism evidence="7 8">
    <name type="scientific">Nitratireductor indicus C115</name>
    <dbReference type="NCBI Taxonomy" id="1231190"/>
    <lineage>
        <taxon>Bacteria</taxon>
        <taxon>Pseudomonadati</taxon>
        <taxon>Pseudomonadota</taxon>
        <taxon>Alphaproteobacteria</taxon>
        <taxon>Hyphomicrobiales</taxon>
        <taxon>Phyllobacteriaceae</taxon>
        <taxon>Nitratireductor</taxon>
    </lineage>
</organism>
<evidence type="ECO:0000256" key="2">
    <source>
        <dbReference type="ARBA" id="ARBA00022630"/>
    </source>
</evidence>
<evidence type="ECO:0000256" key="5">
    <source>
        <dbReference type="SAM" id="MobiDB-lite"/>
    </source>
</evidence>
<evidence type="ECO:0000256" key="3">
    <source>
        <dbReference type="ARBA" id="ARBA00022827"/>
    </source>
</evidence>
<dbReference type="RefSeq" id="WP_009450403.1">
    <property type="nucleotide sequence ID" value="NZ_AMSI01000007.1"/>
</dbReference>
<dbReference type="eggNOG" id="COG1053">
    <property type="taxonomic scope" value="Bacteria"/>
</dbReference>
<dbReference type="PANTHER" id="PTHR43400">
    <property type="entry name" value="FUMARATE REDUCTASE"/>
    <property type="match status" value="1"/>
</dbReference>
<sequence length="578" mass="60401">MLADPGTRPALDSVGEADLVVLGSGAAGLTAALTAILDGLKVVVLEVAPVLGGTSARSSGTVWVPDNALMHAAGFGPDREAAEQYLEALVGNIGPRAPWEAFLDAAPAMQADLEARAGVAFRPYLSAPDYRSDLPGAALGGRPLEPAAFDGRQLGNWFPLIADPIRELTVFGGMMVTRAEAQRLIRADRSPSALLEGAGLVLRHARDRLRHHRGTRLVMGNALIARLVHGIVSRGGLIYESAHVDTLAGKDGQVTGVSGTLAGRTFALKARRGVVLAGGGFPSDPEKRRAELPRPTPQYTPASPFARGTTIDLGIAAGGVLGASGIDNAMWFPSSLWSRPDGGLAVYPHIALDRGKPGSIAVDQAGKRFTNEAMSYHDFCRGVYAHGASAVPCWLIADRDFIRRYGFGVIRPRTPSLKAYIKSGYLKHGANLAALAGEINVPAPALAETVRHFNEMARAGRDTEFGRGETAYQRSNGDASRGFANPCLGPVGTGDLYAVALWPTPLGTSRGLAASADGEVLDGDGQAIAGLYVAGNDMQSCFAGEYPGAGAQIGQGMTFGWRVAKHAAFGQAQVGTQE</sequence>
<dbReference type="InterPro" id="IPR036188">
    <property type="entry name" value="FAD/NAD-bd_sf"/>
</dbReference>
<evidence type="ECO:0000256" key="1">
    <source>
        <dbReference type="ARBA" id="ARBA00001974"/>
    </source>
</evidence>
<name>K2P445_9HYPH</name>
<dbReference type="InterPro" id="IPR027477">
    <property type="entry name" value="Succ_DH/fumarate_Rdtase_cat_sf"/>
</dbReference>
<keyword evidence="3" id="KW-0274">FAD</keyword>
<keyword evidence="4" id="KW-0560">Oxidoreductase</keyword>
<reference evidence="7 8" key="1">
    <citation type="journal article" date="2012" name="J. Bacteriol.">
        <title>Genome Sequence of Nitratireductor indicus Type Strain C115.</title>
        <authorList>
            <person name="Lai Q."/>
            <person name="Li G."/>
            <person name="Yu Z."/>
            <person name="Shao Z."/>
        </authorList>
    </citation>
    <scope>NUCLEOTIDE SEQUENCE [LARGE SCALE GENOMIC DNA]</scope>
    <source>
        <strain evidence="7 8">C115</strain>
    </source>
</reference>
<keyword evidence="2" id="KW-0285">Flavoprotein</keyword>
<dbReference type="SUPFAM" id="SSF51905">
    <property type="entry name" value="FAD/NAD(P)-binding domain"/>
    <property type="match status" value="1"/>
</dbReference>
<comment type="cofactor">
    <cofactor evidence="1">
        <name>FAD</name>
        <dbReference type="ChEBI" id="CHEBI:57692"/>
    </cofactor>
</comment>
<feature type="region of interest" description="Disordered" evidence="5">
    <location>
        <begin position="279"/>
        <end position="303"/>
    </location>
</feature>
<feature type="domain" description="FAD-dependent oxidoreductase 2 FAD-binding" evidence="6">
    <location>
        <begin position="18"/>
        <end position="551"/>
    </location>
</feature>
<dbReference type="InterPro" id="IPR003953">
    <property type="entry name" value="FAD-dep_OxRdtase_2_FAD-bd"/>
</dbReference>
<dbReference type="Gene3D" id="3.50.50.60">
    <property type="entry name" value="FAD/NAD(P)-binding domain"/>
    <property type="match status" value="2"/>
</dbReference>
<dbReference type="SUPFAM" id="SSF56425">
    <property type="entry name" value="Succinate dehydrogenase/fumarate reductase flavoprotein, catalytic domain"/>
    <property type="match status" value="1"/>
</dbReference>
<dbReference type="InterPro" id="IPR050315">
    <property type="entry name" value="FAD-oxidoreductase_2"/>
</dbReference>
<dbReference type="OrthoDB" id="3178130at2"/>
<dbReference type="Proteomes" id="UP000007374">
    <property type="component" value="Unassembled WGS sequence"/>
</dbReference>
<evidence type="ECO:0000313" key="8">
    <source>
        <dbReference type="Proteomes" id="UP000007374"/>
    </source>
</evidence>
<dbReference type="PANTHER" id="PTHR43400:SF10">
    <property type="entry name" value="3-OXOSTEROID 1-DEHYDROGENASE"/>
    <property type="match status" value="1"/>
</dbReference>
<gene>
    <name evidence="7" type="ORF">NA8A_11225</name>
</gene>
<comment type="caution">
    <text evidence="7">The sequence shown here is derived from an EMBL/GenBank/DDBJ whole genome shotgun (WGS) entry which is preliminary data.</text>
</comment>
<keyword evidence="8" id="KW-1185">Reference proteome</keyword>
<accession>K2P445</accession>
<evidence type="ECO:0000259" key="6">
    <source>
        <dbReference type="Pfam" id="PF00890"/>
    </source>
</evidence>
<evidence type="ECO:0000256" key="4">
    <source>
        <dbReference type="ARBA" id="ARBA00023002"/>
    </source>
</evidence>
<dbReference type="GO" id="GO:0016491">
    <property type="term" value="F:oxidoreductase activity"/>
    <property type="evidence" value="ECO:0007669"/>
    <property type="project" value="UniProtKB-KW"/>
</dbReference>
<dbReference type="EMBL" id="AMSI01000007">
    <property type="protein sequence ID" value="EKF42116.1"/>
    <property type="molecule type" value="Genomic_DNA"/>
</dbReference>